<organism evidence="1 2">
    <name type="scientific">Priestia aryabhattai</name>
    <name type="common">Bacillus aryabhattai</name>
    <dbReference type="NCBI Taxonomy" id="412384"/>
    <lineage>
        <taxon>Bacteria</taxon>
        <taxon>Bacillati</taxon>
        <taxon>Bacillota</taxon>
        <taxon>Bacilli</taxon>
        <taxon>Bacillales</taxon>
        <taxon>Bacillaceae</taxon>
        <taxon>Priestia</taxon>
    </lineage>
</organism>
<dbReference type="InterPro" id="IPR027417">
    <property type="entry name" value="P-loop_NTPase"/>
</dbReference>
<evidence type="ECO:0000313" key="1">
    <source>
        <dbReference type="EMBL" id="WEA47209.1"/>
    </source>
</evidence>
<keyword evidence="1" id="KW-0614">Plasmid</keyword>
<protein>
    <submittedName>
        <fullName evidence="1">Uncharacterized protein</fullName>
    </submittedName>
</protein>
<proteinExistence type="predicted"/>
<dbReference type="EMBL" id="CP118719">
    <property type="protein sequence ID" value="WEA47209.1"/>
    <property type="molecule type" value="Genomic_DNA"/>
</dbReference>
<evidence type="ECO:0000313" key="2">
    <source>
        <dbReference type="Proteomes" id="UP001220217"/>
    </source>
</evidence>
<dbReference type="SUPFAM" id="SSF52540">
    <property type="entry name" value="P-loop containing nucleoside triphosphate hydrolases"/>
    <property type="match status" value="1"/>
</dbReference>
<dbReference type="AlphaFoldDB" id="A0ABD7X409"/>
<geneLocation type="plasmid" evidence="1 2">
    <name>pG5MAi6_1</name>
</geneLocation>
<accession>A0ABD7X409</accession>
<dbReference type="Proteomes" id="UP001220217">
    <property type="component" value="Plasmid pG5MAi6_1"/>
</dbReference>
<reference evidence="1 2" key="1">
    <citation type="submission" date="2023-02" db="EMBL/GenBank/DDBJ databases">
        <title>Complete genome sequence of Priestia aryabhattai G5MAi6, a methanol-tolerant strain isolated from tap water in Hong Kong.</title>
        <authorList>
            <person name="Leung K.M."/>
            <person name="Lai G.K.K."/>
            <person name="Griffin S.D.J."/>
        </authorList>
    </citation>
    <scope>NUCLEOTIDE SEQUENCE [LARGE SCALE GENOMIC DNA]</scope>
    <source>
        <strain evidence="1 2">G5MAi6</strain>
        <plasmid evidence="1 2">pG5MAi6_1</plasmid>
    </source>
</reference>
<dbReference type="Gene3D" id="3.40.50.300">
    <property type="entry name" value="P-loop containing nucleotide triphosphate hydrolases"/>
    <property type="match status" value="1"/>
</dbReference>
<dbReference type="RefSeq" id="WP_275037723.1">
    <property type="nucleotide sequence ID" value="NZ_CP118719.1"/>
</dbReference>
<gene>
    <name evidence="1" type="ORF">PWO00_27570</name>
</gene>
<sequence length="80" mass="9053">MNGSLKNFSITVHHKDLPTMLKYDYETIHPHIEKMELPVCIGQEIYGNFISWDFADLETLLISGEIGAGKSSLMRVILTT</sequence>
<name>A0ABD7X409_PRIAR</name>